<protein>
    <submittedName>
        <fullName evidence="1">Uncharacterized protein</fullName>
    </submittedName>
</protein>
<comment type="caution">
    <text evidence="1">The sequence shown here is derived from an EMBL/GenBank/DDBJ whole genome shotgun (WGS) entry which is preliminary data.</text>
</comment>
<organism evidence="1">
    <name type="scientific">marine sediment metagenome</name>
    <dbReference type="NCBI Taxonomy" id="412755"/>
    <lineage>
        <taxon>unclassified sequences</taxon>
        <taxon>metagenomes</taxon>
        <taxon>ecological metagenomes</taxon>
    </lineage>
</organism>
<proteinExistence type="predicted"/>
<sequence>MKEEELRLLCRTCNMEWIEKRPKGYFVRYGKDNNYLINRDNPEERKYFKCPHCGSRSKIARLPVKSVTKC</sequence>
<name>X1QKN0_9ZZZZ</name>
<evidence type="ECO:0000313" key="1">
    <source>
        <dbReference type="EMBL" id="GAI51560.1"/>
    </source>
</evidence>
<dbReference type="EMBL" id="BARV01040183">
    <property type="protein sequence ID" value="GAI51560.1"/>
    <property type="molecule type" value="Genomic_DNA"/>
</dbReference>
<accession>X1QKN0</accession>
<gene>
    <name evidence="1" type="ORF">S06H3_61313</name>
</gene>
<reference evidence="1" key="1">
    <citation type="journal article" date="2014" name="Front. Microbiol.">
        <title>High frequency of phylogenetically diverse reductive dehalogenase-homologous genes in deep subseafloor sedimentary metagenomes.</title>
        <authorList>
            <person name="Kawai M."/>
            <person name="Futagami T."/>
            <person name="Toyoda A."/>
            <person name="Takaki Y."/>
            <person name="Nishi S."/>
            <person name="Hori S."/>
            <person name="Arai W."/>
            <person name="Tsubouchi T."/>
            <person name="Morono Y."/>
            <person name="Uchiyama I."/>
            <person name="Ito T."/>
            <person name="Fujiyama A."/>
            <person name="Inagaki F."/>
            <person name="Takami H."/>
        </authorList>
    </citation>
    <scope>NUCLEOTIDE SEQUENCE</scope>
    <source>
        <strain evidence="1">Expedition CK06-06</strain>
    </source>
</reference>
<dbReference type="AlphaFoldDB" id="X1QKN0"/>